<evidence type="ECO:0000313" key="11">
    <source>
        <dbReference type="EMBL" id="WZL76387.1"/>
    </source>
</evidence>
<evidence type="ECO:0000256" key="2">
    <source>
        <dbReference type="ARBA" id="ARBA00022617"/>
    </source>
</evidence>
<protein>
    <recommendedName>
        <fullName evidence="8 9">Catalase-peroxidase</fullName>
        <shortName evidence="8">CP</shortName>
        <ecNumber evidence="8 9">1.11.1.21</ecNumber>
    </recommendedName>
    <alternativeName>
        <fullName evidence="8">Peroxidase/catalase</fullName>
    </alternativeName>
</protein>
<keyword evidence="2 8" id="KW-0349">Heme</keyword>
<feature type="domain" description="Plant heme peroxidase family profile" evidence="10">
    <location>
        <begin position="137"/>
        <end position="406"/>
    </location>
</feature>
<feature type="active site" description="Proton acceptor" evidence="8">
    <location>
        <position position="86"/>
    </location>
</feature>
<comment type="similarity">
    <text evidence="8 9">Belongs to the peroxidase family. Peroxidase/catalase subfamily.</text>
</comment>
<dbReference type="Gene3D" id="1.10.420.10">
    <property type="entry name" value="Peroxidase, domain 2"/>
    <property type="match status" value="2"/>
</dbReference>
<dbReference type="InterPro" id="IPR002016">
    <property type="entry name" value="Haem_peroxidase"/>
</dbReference>
<proteinExistence type="inferred from homology"/>
<name>A0ABZ2YC42_9BACT</name>
<feature type="site" description="Transition state stabilizer" evidence="8">
    <location>
        <position position="82"/>
    </location>
</feature>
<dbReference type="NCBIfam" id="NF011635">
    <property type="entry name" value="PRK15061.1"/>
    <property type="match status" value="1"/>
</dbReference>
<dbReference type="Proteomes" id="UP001461341">
    <property type="component" value="Chromosome"/>
</dbReference>
<comment type="PTM">
    <text evidence="8">Formation of the three residue Trp-Tyr-Met cross-link is important for the catalase, but not the peroxidase activity of the enzyme.</text>
</comment>
<dbReference type="EMBL" id="CP121689">
    <property type="protein sequence ID" value="WZL76387.1"/>
    <property type="molecule type" value="Genomic_DNA"/>
</dbReference>
<comment type="catalytic activity">
    <reaction evidence="7 8 9">
        <text>2 H2O2 = O2 + 2 H2O</text>
        <dbReference type="Rhea" id="RHEA:20309"/>
        <dbReference type="ChEBI" id="CHEBI:15377"/>
        <dbReference type="ChEBI" id="CHEBI:15379"/>
        <dbReference type="ChEBI" id="CHEBI:16240"/>
        <dbReference type="EC" id="1.11.1.21"/>
    </reaction>
</comment>
<dbReference type="InterPro" id="IPR019794">
    <property type="entry name" value="Peroxidases_AS"/>
</dbReference>
<comment type="caution">
    <text evidence="8">Lacks conserved residue(s) required for the propagation of feature annotation.</text>
</comment>
<dbReference type="PANTHER" id="PTHR30555:SF0">
    <property type="entry name" value="CATALASE-PEROXIDASE"/>
    <property type="match status" value="1"/>
</dbReference>
<dbReference type="NCBIfam" id="TIGR00198">
    <property type="entry name" value="cat_per_HPI"/>
    <property type="match status" value="1"/>
</dbReference>
<dbReference type="PRINTS" id="PR00458">
    <property type="entry name" value="PEROXIDASE"/>
</dbReference>
<dbReference type="InterPro" id="IPR000763">
    <property type="entry name" value="Catalase_peroxidase"/>
</dbReference>
<dbReference type="PANTHER" id="PTHR30555">
    <property type="entry name" value="HYDROPEROXIDASE I, BIFUNCTIONAL CATALASE-PEROXIDASE"/>
    <property type="match status" value="1"/>
</dbReference>
<evidence type="ECO:0000256" key="4">
    <source>
        <dbReference type="ARBA" id="ARBA00023002"/>
    </source>
</evidence>
<dbReference type="GO" id="GO:0004601">
    <property type="term" value="F:peroxidase activity"/>
    <property type="evidence" value="ECO:0007669"/>
    <property type="project" value="UniProtKB-KW"/>
</dbReference>
<evidence type="ECO:0000256" key="1">
    <source>
        <dbReference type="ARBA" id="ARBA00022559"/>
    </source>
</evidence>
<evidence type="ECO:0000313" key="12">
    <source>
        <dbReference type="Proteomes" id="UP001461341"/>
    </source>
</evidence>
<keyword evidence="4 8" id="KW-0560">Oxidoreductase</keyword>
<accession>A0ABZ2YC42</accession>
<dbReference type="PROSITE" id="PS00435">
    <property type="entry name" value="PEROXIDASE_1"/>
    <property type="match status" value="1"/>
</dbReference>
<dbReference type="HAMAP" id="MF_01961">
    <property type="entry name" value="Catal_peroxid"/>
    <property type="match status" value="1"/>
</dbReference>
<evidence type="ECO:0000256" key="7">
    <source>
        <dbReference type="ARBA" id="ARBA00049145"/>
    </source>
</evidence>
<reference evidence="11 12" key="1">
    <citation type="submission" date="2023-03" db="EMBL/GenBank/DDBJ databases">
        <title>Novel Species.</title>
        <authorList>
            <person name="Ma S."/>
        </authorList>
    </citation>
    <scope>NUCLEOTIDE SEQUENCE [LARGE SCALE GENOMIC DNA]</scope>
    <source>
        <strain evidence="11 12">B11</strain>
    </source>
</reference>
<dbReference type="PROSITE" id="PS00436">
    <property type="entry name" value="PEROXIDASE_2"/>
    <property type="match status" value="1"/>
</dbReference>
<evidence type="ECO:0000259" key="10">
    <source>
        <dbReference type="PROSITE" id="PS50873"/>
    </source>
</evidence>
<feature type="binding site" description="axial binding residue" evidence="8">
    <location>
        <position position="249"/>
    </location>
    <ligand>
        <name>heme b</name>
        <dbReference type="ChEBI" id="CHEBI:60344"/>
    </ligand>
    <ligandPart>
        <name>Fe</name>
        <dbReference type="ChEBI" id="CHEBI:18248"/>
    </ligandPart>
</feature>
<comment type="cofactor">
    <cofactor evidence="8">
        <name>heme b</name>
        <dbReference type="ChEBI" id="CHEBI:60344"/>
    </cofactor>
    <text evidence="8">Binds 1 heme b (iron(II)-protoporphyrin IX) group per dimer.</text>
</comment>
<dbReference type="SUPFAM" id="SSF48113">
    <property type="entry name" value="Heme-dependent peroxidases"/>
    <property type="match status" value="2"/>
</dbReference>
<keyword evidence="6 8" id="KW-0376">Hydrogen peroxide</keyword>
<evidence type="ECO:0000256" key="8">
    <source>
        <dbReference type="HAMAP-Rule" id="MF_01961"/>
    </source>
</evidence>
<evidence type="ECO:0000256" key="6">
    <source>
        <dbReference type="ARBA" id="ARBA00023324"/>
    </source>
</evidence>
<dbReference type="Gene3D" id="1.10.520.10">
    <property type="match status" value="2"/>
</dbReference>
<evidence type="ECO:0000256" key="9">
    <source>
        <dbReference type="RuleBase" id="RU003451"/>
    </source>
</evidence>
<dbReference type="CDD" id="cd00649">
    <property type="entry name" value="catalase_peroxidase_1"/>
    <property type="match status" value="1"/>
</dbReference>
<evidence type="ECO:0000256" key="5">
    <source>
        <dbReference type="ARBA" id="ARBA00023004"/>
    </source>
</evidence>
<comment type="subunit">
    <text evidence="8">Homodimer or homotetramer.</text>
</comment>
<dbReference type="RefSeq" id="WP_369018545.1">
    <property type="nucleotide sequence ID" value="NZ_CP121689.1"/>
</dbReference>
<comment type="function">
    <text evidence="8">Bifunctional enzyme with both catalase and broad-spectrum peroxidase activity.</text>
</comment>
<comment type="catalytic activity">
    <reaction evidence="8 9">
        <text>H2O2 + AH2 = A + 2 H2O</text>
        <dbReference type="Rhea" id="RHEA:30275"/>
        <dbReference type="ChEBI" id="CHEBI:13193"/>
        <dbReference type="ChEBI" id="CHEBI:15377"/>
        <dbReference type="ChEBI" id="CHEBI:16240"/>
        <dbReference type="ChEBI" id="CHEBI:17499"/>
        <dbReference type="EC" id="1.11.1.21"/>
    </reaction>
</comment>
<dbReference type="InterPro" id="IPR019793">
    <property type="entry name" value="Peroxidases_heam-ligand_BS"/>
</dbReference>
<keyword evidence="5 8" id="KW-0408">Iron</keyword>
<keyword evidence="12" id="KW-1185">Reference proteome</keyword>
<dbReference type="PRINTS" id="PR00460">
    <property type="entry name" value="BPEROXIDASE"/>
</dbReference>
<keyword evidence="1 8" id="KW-0575">Peroxidase</keyword>
<evidence type="ECO:0000256" key="3">
    <source>
        <dbReference type="ARBA" id="ARBA00022723"/>
    </source>
</evidence>
<dbReference type="CDD" id="cd08200">
    <property type="entry name" value="catalase_peroxidase_2"/>
    <property type="match status" value="1"/>
</dbReference>
<sequence length="728" mass="82673">MEERKVKPRKRWLTDWWPNRLNLKILRQNCPNSNPYGPDYNYLREVEGLDVDAVIKDLKELMKTPQDWWPADFGHYGPLFIRLAWHSAGSYRIHDGRGGARDGSIRFPPRINWPDNISLDKAIRLLWPIKKKYGRKLSWADLIIMAGTVALEDMGVKIIGFSLGREDIYEPDESPDWGPEEKMLTGKERFRGGELERPYAATEMGLIYVNPEGPGGNPDPVESAKEIRVAFARMGMNDEETVALIAGGHSFGKCHGAGPDKHLGPDPSSSPIESQGLGWKYGYKSGKGPDTFTSGFEVIWSPTPTRFGLQYLRILLENEWELEKSPAGKNQWVAKDSPAIVPDAHDPQRKHKPKMLTADLALKFDPVYSKIAKRFLENPQEFEQAFARAWFKLTHRDMGPKACYAGPYVPEEEFIWQDPLPARSYELIDDTDVAELKKTVLASGLSIPQLVYTAWSSASTYRNSDRRGGANGARIRLYPLNQWAVNHPDELKDIIATYEKIQQEFNQEQEKKGSRKRVSLADLIVLGGCAALEAAAQKAGFNVQVPFTPGRVDASQEQVDVEFYKEIEPFADGFRNYFRDPADINEGDVYTTPEYFLVDKAQLLTLTVPELVVLVGGLRVLGATYRYEKYGVLTDNPGVLTNDFFVNLLSMDIEWVPADDYRYLFKGYDRKSGELRWSATRVDLIFGHHDELRAVAEVYASDDAKEKLVRDFIAAWNKVMNLDRFDLK</sequence>
<dbReference type="PROSITE" id="PS50873">
    <property type="entry name" value="PEROXIDASE_4"/>
    <property type="match status" value="1"/>
</dbReference>
<gene>
    <name evidence="8 11" type="primary">katG</name>
    <name evidence="11" type="ORF">QBE54_01230</name>
</gene>
<dbReference type="Pfam" id="PF00141">
    <property type="entry name" value="peroxidase"/>
    <property type="match status" value="2"/>
</dbReference>
<dbReference type="InterPro" id="IPR010255">
    <property type="entry name" value="Haem_peroxidase_sf"/>
</dbReference>
<keyword evidence="3 8" id="KW-0479">Metal-binding</keyword>
<feature type="cross-link" description="Tryptophyl-tyrosyl-methioninium (Tyr-Met) (with Trp-85)" evidence="8">
    <location>
        <begin position="208"/>
        <end position="234"/>
    </location>
</feature>
<dbReference type="EC" id="1.11.1.21" evidence="8 9"/>
<organism evidence="11 12">
    <name type="scientific">Thermatribacter velox</name>
    <dbReference type="NCBI Taxonomy" id="3039681"/>
    <lineage>
        <taxon>Bacteria</taxon>
        <taxon>Pseudomonadati</taxon>
        <taxon>Atribacterota</taxon>
        <taxon>Atribacteria</taxon>
        <taxon>Atribacterales</taxon>
        <taxon>Thermatribacteraceae</taxon>
        <taxon>Thermatribacter</taxon>
    </lineage>
</organism>